<dbReference type="Proteomes" id="UP000184268">
    <property type="component" value="Unassembled WGS sequence"/>
</dbReference>
<evidence type="ECO:0000313" key="7">
    <source>
        <dbReference type="Proteomes" id="UP000184268"/>
    </source>
</evidence>
<name>A0A1M5TST8_9GAMM</name>
<feature type="domain" description="HipA-like C-terminal" evidence="4">
    <location>
        <begin position="153"/>
        <end position="415"/>
    </location>
</feature>
<sequence>MAQERDSNQRQLDVHLAGHGQVATVSAPYGRSDEFRWRYLDTWAQTGFAVSPHLQLTGEIPSLAAKHYLENLLPEGPALDEILSRGTLQRGDALGLLELIGEDTAGALIFVPAGTQPAKRSFTPLPEQELAGRIRQHIDLAAGLTTWGGQIRLSVAGVQDKINLLQLPDGTLGFGDGQLCSNRIFKPETGRVPNIVINELLTMELARAVGFEVAPVQRLYLDGIPTLCVDRFDRYWDPDQRQVLRRHVIDGCQATGLPSSHKYERQFGDGPDVRHCRDGVSFSLLHQVPVANPEQHTHQLALRMLFNAAVTNTDLHGKNLSYFVDHAGLRLAPAYDLVCIGALNLDGTGHTADHRSNSTPMTLPMSIGDHHPNTTGNFQPPVTALMLADYADEFGIPAETMQQWALSITSRIEQALGPTVAQCQQLPLTQAERDHLAVCQQVISASCHLLATEAANIMEMSALL</sequence>
<keyword evidence="2" id="KW-0808">Transferase</keyword>
<dbReference type="STRING" id="299255.SAMN02745129_2266"/>
<proteinExistence type="inferred from homology"/>
<dbReference type="Pfam" id="PF07804">
    <property type="entry name" value="HipA_C"/>
    <property type="match status" value="1"/>
</dbReference>
<keyword evidence="3 6" id="KW-0418">Kinase</keyword>
<evidence type="ECO:0000259" key="4">
    <source>
        <dbReference type="Pfam" id="PF07804"/>
    </source>
</evidence>
<dbReference type="InterPro" id="IPR052028">
    <property type="entry name" value="HipA_Ser/Thr_kinase"/>
</dbReference>
<feature type="domain" description="HipA N-terminal subdomain 1" evidence="5">
    <location>
        <begin position="21"/>
        <end position="110"/>
    </location>
</feature>
<dbReference type="EMBL" id="FQXG01000003">
    <property type="protein sequence ID" value="SHH53847.1"/>
    <property type="molecule type" value="Genomic_DNA"/>
</dbReference>
<dbReference type="InterPro" id="IPR012893">
    <property type="entry name" value="HipA-like_C"/>
</dbReference>
<dbReference type="Pfam" id="PF13657">
    <property type="entry name" value="Couple_hipA"/>
    <property type="match status" value="1"/>
</dbReference>
<evidence type="ECO:0000256" key="3">
    <source>
        <dbReference type="ARBA" id="ARBA00022777"/>
    </source>
</evidence>
<evidence type="ECO:0000256" key="2">
    <source>
        <dbReference type="ARBA" id="ARBA00022679"/>
    </source>
</evidence>
<evidence type="ECO:0000313" key="6">
    <source>
        <dbReference type="EMBL" id="SHH53847.1"/>
    </source>
</evidence>
<dbReference type="GO" id="GO:0004674">
    <property type="term" value="F:protein serine/threonine kinase activity"/>
    <property type="evidence" value="ECO:0007669"/>
    <property type="project" value="TreeGrafter"/>
</dbReference>
<gene>
    <name evidence="6" type="ORF">SAMN02745129_2266</name>
</gene>
<dbReference type="PANTHER" id="PTHR37419:SF1">
    <property type="entry name" value="SERINE_THREONINE-PROTEIN KINASE TOXIN HIPA"/>
    <property type="match status" value="1"/>
</dbReference>
<keyword evidence="7" id="KW-1185">Reference proteome</keyword>
<protein>
    <submittedName>
        <fullName evidence="6">Serine/threonine-protein kinase HipA</fullName>
    </submittedName>
</protein>
<organism evidence="6 7">
    <name type="scientific">Ferrimonas marina</name>
    <dbReference type="NCBI Taxonomy" id="299255"/>
    <lineage>
        <taxon>Bacteria</taxon>
        <taxon>Pseudomonadati</taxon>
        <taxon>Pseudomonadota</taxon>
        <taxon>Gammaproteobacteria</taxon>
        <taxon>Alteromonadales</taxon>
        <taxon>Ferrimonadaceae</taxon>
        <taxon>Ferrimonas</taxon>
    </lineage>
</organism>
<evidence type="ECO:0000259" key="5">
    <source>
        <dbReference type="Pfam" id="PF13657"/>
    </source>
</evidence>
<comment type="similarity">
    <text evidence="1">Belongs to the HipA Ser/Thr kinase family.</text>
</comment>
<dbReference type="NCBIfam" id="TIGR03071">
    <property type="entry name" value="couple_hipA"/>
    <property type="match status" value="1"/>
</dbReference>
<dbReference type="AlphaFoldDB" id="A0A1M5TST8"/>
<dbReference type="PANTHER" id="PTHR37419">
    <property type="entry name" value="SERINE/THREONINE-PROTEIN KINASE TOXIN HIPA"/>
    <property type="match status" value="1"/>
</dbReference>
<accession>A0A1M5TST8</accession>
<dbReference type="InterPro" id="IPR017508">
    <property type="entry name" value="HipA_N1"/>
</dbReference>
<reference evidence="6 7" key="1">
    <citation type="submission" date="2016-11" db="EMBL/GenBank/DDBJ databases">
        <authorList>
            <person name="Jaros S."/>
            <person name="Januszkiewicz K."/>
            <person name="Wedrychowicz H."/>
        </authorList>
    </citation>
    <scope>NUCLEOTIDE SEQUENCE [LARGE SCALE GENOMIC DNA]</scope>
    <source>
        <strain evidence="6 7">DSM 16917</strain>
    </source>
</reference>
<evidence type="ECO:0000256" key="1">
    <source>
        <dbReference type="ARBA" id="ARBA00010164"/>
    </source>
</evidence>
<dbReference type="GO" id="GO:0005829">
    <property type="term" value="C:cytosol"/>
    <property type="evidence" value="ECO:0007669"/>
    <property type="project" value="TreeGrafter"/>
</dbReference>